<sequence>MTRVQNPNLEILEIAVDRLRALVEQMVFLGGCATGLLITDVAAPPIRATRDVDTIVQVASLAEYIHLSDRLRERGFREDASDGAPVCRWVTEGVILDVMPTESSILGFSNRWYASAIKHAVRVDLPSEKSIRMVSAPYFLITKLEAFDGRGQGDYLMSHDIEDIVAVLDGRPELMAEVDGAGPALVRELAERFKGLLRDRRFVASISGHMPNDSVGQARVTLIMDRLKKLAKME</sequence>
<reference evidence="1 2" key="1">
    <citation type="submission" date="2017-11" db="EMBL/GenBank/DDBJ databases">
        <title>Genome-resolved metagenomics identifies genetic mobility, metabolic interactions, and unexpected diversity in perchlorate-reducing communities.</title>
        <authorList>
            <person name="Barnum T.P."/>
            <person name="Figueroa I.A."/>
            <person name="Carlstrom C.I."/>
            <person name="Lucas L.N."/>
            <person name="Engelbrektson A.L."/>
            <person name="Coates J.D."/>
        </authorList>
    </citation>
    <scope>NUCLEOTIDE SEQUENCE [LARGE SCALE GENOMIC DNA]</scope>
    <source>
        <strain evidence="1">BM301</strain>
    </source>
</reference>
<evidence type="ECO:0000313" key="2">
    <source>
        <dbReference type="Proteomes" id="UP000235015"/>
    </source>
</evidence>
<organism evidence="1 2">
    <name type="scientific">Sedimenticola selenatireducens</name>
    <dbReference type="NCBI Taxonomy" id="191960"/>
    <lineage>
        <taxon>Bacteria</taxon>
        <taxon>Pseudomonadati</taxon>
        <taxon>Pseudomonadota</taxon>
        <taxon>Gammaproteobacteria</taxon>
        <taxon>Chromatiales</taxon>
        <taxon>Sedimenticolaceae</taxon>
        <taxon>Sedimenticola</taxon>
    </lineage>
</organism>
<dbReference type="EMBL" id="PKUN01000003">
    <property type="protein sequence ID" value="PLX62864.1"/>
    <property type="molecule type" value="Genomic_DNA"/>
</dbReference>
<dbReference type="AlphaFoldDB" id="A0A2N6CZS1"/>
<proteinExistence type="predicted"/>
<protein>
    <recommendedName>
        <fullName evidence="3">Nucleotidyl transferase AbiEii/AbiGii toxin family protein</fullName>
    </recommendedName>
</protein>
<evidence type="ECO:0008006" key="3">
    <source>
        <dbReference type="Google" id="ProtNLM"/>
    </source>
</evidence>
<comment type="caution">
    <text evidence="1">The sequence shown here is derived from an EMBL/GenBank/DDBJ whole genome shotgun (WGS) entry which is preliminary data.</text>
</comment>
<gene>
    <name evidence="1" type="ORF">C0630_04670</name>
</gene>
<name>A0A2N6CZS1_9GAMM</name>
<dbReference type="RefSeq" id="WP_273438054.1">
    <property type="nucleotide sequence ID" value="NZ_PKUN01000003.1"/>
</dbReference>
<evidence type="ECO:0000313" key="1">
    <source>
        <dbReference type="EMBL" id="PLX62864.1"/>
    </source>
</evidence>
<dbReference type="STRING" id="1111735.GCA_000428045_04054"/>
<dbReference type="Proteomes" id="UP000235015">
    <property type="component" value="Unassembled WGS sequence"/>
</dbReference>
<accession>A0A2N6CZS1</accession>